<evidence type="ECO:0000256" key="1">
    <source>
        <dbReference type="SAM" id="MobiDB-lite"/>
    </source>
</evidence>
<evidence type="ECO:0000256" key="2">
    <source>
        <dbReference type="SAM" id="Phobius"/>
    </source>
</evidence>
<gene>
    <name evidence="4" type="ORF">GCM10025782_34840</name>
</gene>
<evidence type="ECO:0000259" key="3">
    <source>
        <dbReference type="Pfam" id="PF13559"/>
    </source>
</evidence>
<dbReference type="Pfam" id="PF13559">
    <property type="entry name" value="DUF4129"/>
    <property type="match status" value="1"/>
</dbReference>
<accession>A0ABP8YP96</accession>
<feature type="region of interest" description="Disordered" evidence="1">
    <location>
        <begin position="42"/>
        <end position="63"/>
    </location>
</feature>
<reference evidence="5" key="1">
    <citation type="journal article" date="2019" name="Int. J. Syst. Evol. Microbiol.">
        <title>The Global Catalogue of Microorganisms (GCM) 10K type strain sequencing project: providing services to taxonomists for standard genome sequencing and annotation.</title>
        <authorList>
            <consortium name="The Broad Institute Genomics Platform"/>
            <consortium name="The Broad Institute Genome Sequencing Center for Infectious Disease"/>
            <person name="Wu L."/>
            <person name="Ma J."/>
        </authorList>
    </citation>
    <scope>NUCLEOTIDE SEQUENCE [LARGE SCALE GENOMIC DNA]</scope>
    <source>
        <strain evidence="5">JCM 18961</strain>
    </source>
</reference>
<keyword evidence="2" id="KW-0472">Membrane</keyword>
<evidence type="ECO:0000313" key="5">
    <source>
        <dbReference type="Proteomes" id="UP001500556"/>
    </source>
</evidence>
<organism evidence="4 5">
    <name type="scientific">Pedococcus ginsenosidimutans</name>
    <dbReference type="NCBI Taxonomy" id="490570"/>
    <lineage>
        <taxon>Bacteria</taxon>
        <taxon>Bacillati</taxon>
        <taxon>Actinomycetota</taxon>
        <taxon>Actinomycetes</taxon>
        <taxon>Micrococcales</taxon>
        <taxon>Intrasporangiaceae</taxon>
        <taxon>Pedococcus</taxon>
    </lineage>
</organism>
<comment type="caution">
    <text evidence="4">The sequence shown here is derived from an EMBL/GenBank/DDBJ whole genome shotgun (WGS) entry which is preliminary data.</text>
</comment>
<feature type="transmembrane region" description="Helical" evidence="2">
    <location>
        <begin position="72"/>
        <end position="97"/>
    </location>
</feature>
<proteinExistence type="predicted"/>
<protein>
    <recommendedName>
        <fullName evidence="3">Protein-glutamine gamma-glutamyltransferase-like C-terminal domain-containing protein</fullName>
    </recommendedName>
</protein>
<sequence length="245" mass="25976">MTRRDRLLLGGGGATLLLAAWVSASGPVAIFARRDLSGYEAPAPGEDYGTTQAGRSQGEKLSSGIPGREQPLFVTVMTWAFEIALALVVLAVLVAGARALRQWWQTRDEPADVVPAGSILPEAVLRGAEEGEELLATGTPANAVVAAWVALESAVRSAGIREDDTLTSTELVTTVLRSWSVERAPLDTLAALYREARFSTHPVGEDMRTRARAALQQVQSDLRRVHGSGSRDGAPVLAARRGGQA</sequence>
<keyword evidence="2" id="KW-1133">Transmembrane helix</keyword>
<dbReference type="InterPro" id="IPR025403">
    <property type="entry name" value="TgpA-like_C"/>
</dbReference>
<keyword evidence="2" id="KW-0812">Transmembrane</keyword>
<name>A0ABP8YP96_9MICO</name>
<dbReference type="EMBL" id="BAABLO010000013">
    <property type="protein sequence ID" value="GAA4732609.1"/>
    <property type="molecule type" value="Genomic_DNA"/>
</dbReference>
<evidence type="ECO:0000313" key="4">
    <source>
        <dbReference type="EMBL" id="GAA4732609.1"/>
    </source>
</evidence>
<dbReference type="Proteomes" id="UP001500556">
    <property type="component" value="Unassembled WGS sequence"/>
</dbReference>
<keyword evidence="5" id="KW-1185">Reference proteome</keyword>
<feature type="domain" description="Protein-glutamine gamma-glutamyltransferase-like C-terminal" evidence="3">
    <location>
        <begin position="147"/>
        <end position="216"/>
    </location>
</feature>
<dbReference type="RefSeq" id="WP_345505139.1">
    <property type="nucleotide sequence ID" value="NZ_BAABLO010000013.1"/>
</dbReference>
<feature type="region of interest" description="Disordered" evidence="1">
    <location>
        <begin position="224"/>
        <end position="245"/>
    </location>
</feature>